<comment type="subcellular location">
    <subcellularLocation>
        <location evidence="1">Cell membrane</location>
        <topology evidence="1">Multi-pass membrane protein</topology>
    </subcellularLocation>
</comment>
<dbReference type="EMBL" id="PFBB01000005">
    <property type="protein sequence ID" value="PIR88755.1"/>
    <property type="molecule type" value="Genomic_DNA"/>
</dbReference>
<evidence type="ECO:0000256" key="5">
    <source>
        <dbReference type="ARBA" id="ARBA00022692"/>
    </source>
</evidence>
<dbReference type="Proteomes" id="UP000229615">
    <property type="component" value="Unassembled WGS sequence"/>
</dbReference>
<feature type="transmembrane region" description="Helical" evidence="8">
    <location>
        <begin position="145"/>
        <end position="168"/>
    </location>
</feature>
<comment type="caution">
    <text evidence="9">The sequence shown here is derived from an EMBL/GenBank/DDBJ whole genome shotgun (WGS) entry which is preliminary data.</text>
</comment>
<name>A0A2H0USH7_9BACT</name>
<organism evidence="9 10">
    <name type="scientific">Candidatus Harrisonbacteria bacterium CG10_big_fil_rev_8_21_14_0_10_44_23</name>
    <dbReference type="NCBI Taxonomy" id="1974585"/>
    <lineage>
        <taxon>Bacteria</taxon>
        <taxon>Candidatus Harrisoniibacteriota</taxon>
    </lineage>
</organism>
<dbReference type="PANTHER" id="PTHR21716">
    <property type="entry name" value="TRANSMEMBRANE PROTEIN"/>
    <property type="match status" value="1"/>
</dbReference>
<dbReference type="AlphaFoldDB" id="A0A2H0USH7"/>
<proteinExistence type="inferred from homology"/>
<dbReference type="GO" id="GO:0005886">
    <property type="term" value="C:plasma membrane"/>
    <property type="evidence" value="ECO:0007669"/>
    <property type="project" value="UniProtKB-SubCell"/>
</dbReference>
<feature type="transmembrane region" description="Helical" evidence="8">
    <location>
        <begin position="229"/>
        <end position="247"/>
    </location>
</feature>
<evidence type="ECO:0000256" key="6">
    <source>
        <dbReference type="ARBA" id="ARBA00022989"/>
    </source>
</evidence>
<evidence type="ECO:0000256" key="7">
    <source>
        <dbReference type="ARBA" id="ARBA00023136"/>
    </source>
</evidence>
<feature type="transmembrane region" description="Helical" evidence="8">
    <location>
        <begin position="12"/>
        <end position="31"/>
    </location>
</feature>
<keyword evidence="3" id="KW-0813">Transport</keyword>
<gene>
    <name evidence="9" type="ORF">COU09_00460</name>
</gene>
<reference evidence="10" key="1">
    <citation type="submission" date="2017-09" db="EMBL/GenBank/DDBJ databases">
        <title>Depth-based differentiation of microbial function through sediment-hosted aquifers and enrichment of novel symbionts in the deep terrestrial subsurface.</title>
        <authorList>
            <person name="Probst A.J."/>
            <person name="Ladd B."/>
            <person name="Jarett J.K."/>
            <person name="Geller-Mcgrath D.E."/>
            <person name="Sieber C.M.K."/>
            <person name="Emerson J.B."/>
            <person name="Anantharaman K."/>
            <person name="Thomas B.C."/>
            <person name="Malmstrom R."/>
            <person name="Stieglmeier M."/>
            <person name="Klingl A."/>
            <person name="Woyke T."/>
            <person name="Ryan C.M."/>
            <person name="Banfield J.F."/>
        </authorList>
    </citation>
    <scope>NUCLEOTIDE SEQUENCE [LARGE SCALE GENOMIC DNA]</scope>
</reference>
<comment type="similarity">
    <text evidence="2">Belongs to the autoinducer-2 exporter (AI-2E) (TC 2.A.86) family.</text>
</comment>
<sequence>MGLMAETREYSISWGALWKFLAMLILVAVVFVARDVLVATALAIILSSALDPLVSKLEVKKIPRILGALAIYLAAFLLVAIVVYILVPVTLVEMNAFFSQSTETLSNASASLTGVETQNFVLGIRDGLSEMTQSFIGGEVTIWNVLFKFLGGFVLAIAIFVLSFYMVIDRNGVKKFLITIAPTGFQGTVIDIYERVRQKISSWFLAQIFLSAIVGLAVFIGLWLLGVKYSLTLGILAAILEIVPYVGPIVSGGVAVLFALSSSPALAFWTVMLFILIQQLEAHLLVPSVMGRSTKLSPVVVLIALLIGGQVFGIIGVILAVPIAVTFQEILYHWSTQQNSLVNEQE</sequence>
<evidence type="ECO:0000256" key="8">
    <source>
        <dbReference type="SAM" id="Phobius"/>
    </source>
</evidence>
<keyword evidence="5 8" id="KW-0812">Transmembrane</keyword>
<evidence type="ECO:0000256" key="1">
    <source>
        <dbReference type="ARBA" id="ARBA00004651"/>
    </source>
</evidence>
<evidence type="ECO:0008006" key="11">
    <source>
        <dbReference type="Google" id="ProtNLM"/>
    </source>
</evidence>
<dbReference type="PANTHER" id="PTHR21716:SF53">
    <property type="entry name" value="PERMEASE PERM-RELATED"/>
    <property type="match status" value="1"/>
</dbReference>
<keyword evidence="7 8" id="KW-0472">Membrane</keyword>
<feature type="transmembrane region" description="Helical" evidence="8">
    <location>
        <begin position="203"/>
        <end position="223"/>
    </location>
</feature>
<keyword evidence="4" id="KW-1003">Cell membrane</keyword>
<feature type="transmembrane region" description="Helical" evidence="8">
    <location>
        <begin position="254"/>
        <end position="277"/>
    </location>
</feature>
<dbReference type="Pfam" id="PF01594">
    <property type="entry name" value="AI-2E_transport"/>
    <property type="match status" value="1"/>
</dbReference>
<accession>A0A2H0USH7</accession>
<dbReference type="GO" id="GO:0055085">
    <property type="term" value="P:transmembrane transport"/>
    <property type="evidence" value="ECO:0007669"/>
    <property type="project" value="TreeGrafter"/>
</dbReference>
<feature type="transmembrane region" description="Helical" evidence="8">
    <location>
        <begin position="297"/>
        <end position="325"/>
    </location>
</feature>
<evidence type="ECO:0000256" key="2">
    <source>
        <dbReference type="ARBA" id="ARBA00009773"/>
    </source>
</evidence>
<evidence type="ECO:0000313" key="10">
    <source>
        <dbReference type="Proteomes" id="UP000229615"/>
    </source>
</evidence>
<keyword evidence="6 8" id="KW-1133">Transmembrane helix</keyword>
<evidence type="ECO:0000313" key="9">
    <source>
        <dbReference type="EMBL" id="PIR88755.1"/>
    </source>
</evidence>
<feature type="transmembrane region" description="Helical" evidence="8">
    <location>
        <begin position="66"/>
        <end position="87"/>
    </location>
</feature>
<dbReference type="InterPro" id="IPR002549">
    <property type="entry name" value="AI-2E-like"/>
</dbReference>
<evidence type="ECO:0000256" key="3">
    <source>
        <dbReference type="ARBA" id="ARBA00022448"/>
    </source>
</evidence>
<protein>
    <recommendedName>
        <fullName evidence="11">AI-2E family transporter</fullName>
    </recommendedName>
</protein>
<evidence type="ECO:0000256" key="4">
    <source>
        <dbReference type="ARBA" id="ARBA00022475"/>
    </source>
</evidence>